<comment type="similarity">
    <text evidence="1">Belongs to the thioesterase PaaI family.</text>
</comment>
<proteinExistence type="inferred from homology"/>
<gene>
    <name evidence="5" type="ORF">B1B_03833</name>
</gene>
<evidence type="ECO:0000313" key="5">
    <source>
        <dbReference type="EMBL" id="EQD72310.1"/>
    </source>
</evidence>
<reference evidence="5" key="1">
    <citation type="submission" date="2013-08" db="EMBL/GenBank/DDBJ databases">
        <authorList>
            <person name="Mendez C."/>
            <person name="Richter M."/>
            <person name="Ferrer M."/>
            <person name="Sanchez J."/>
        </authorList>
    </citation>
    <scope>NUCLEOTIDE SEQUENCE</scope>
</reference>
<keyword evidence="2" id="KW-0378">Hydrolase</keyword>
<evidence type="ECO:0000256" key="1">
    <source>
        <dbReference type="ARBA" id="ARBA00008324"/>
    </source>
</evidence>
<dbReference type="Gene3D" id="3.10.129.10">
    <property type="entry name" value="Hotdog Thioesterase"/>
    <property type="match status" value="1"/>
</dbReference>
<dbReference type="SUPFAM" id="SSF54637">
    <property type="entry name" value="Thioesterase/thiol ester dehydrase-isomerase"/>
    <property type="match status" value="1"/>
</dbReference>
<sequence length="122" mass="12979">MPRRSSANPEPRPSGPVPDLRRAAHLGGFHQEVGFRIDVGASRRGRVTVTGTVEPRHLNINGVVHGGVYATILDTAMGGAVVTLLRDGETTATTSIYVEYLSAAREGAILTARGAVLRRGRH</sequence>
<evidence type="ECO:0000259" key="4">
    <source>
        <dbReference type="Pfam" id="PF03061"/>
    </source>
</evidence>
<feature type="domain" description="Thioesterase" evidence="4">
    <location>
        <begin position="61"/>
        <end position="122"/>
    </location>
</feature>
<name>T1CSK1_9ZZZZ</name>
<dbReference type="InterPro" id="IPR006683">
    <property type="entry name" value="Thioestr_dom"/>
</dbReference>
<dbReference type="InterPro" id="IPR039298">
    <property type="entry name" value="ACOT13"/>
</dbReference>
<evidence type="ECO:0000256" key="3">
    <source>
        <dbReference type="SAM" id="MobiDB-lite"/>
    </source>
</evidence>
<feature type="region of interest" description="Disordered" evidence="3">
    <location>
        <begin position="1"/>
        <end position="22"/>
    </location>
</feature>
<dbReference type="PANTHER" id="PTHR21660:SF1">
    <property type="entry name" value="ACYL-COENZYME A THIOESTERASE 13"/>
    <property type="match status" value="1"/>
</dbReference>
<dbReference type="NCBIfam" id="TIGR00369">
    <property type="entry name" value="unchar_dom_1"/>
    <property type="match status" value="1"/>
</dbReference>
<dbReference type="CDD" id="cd03443">
    <property type="entry name" value="PaaI_thioesterase"/>
    <property type="match status" value="1"/>
</dbReference>
<protein>
    <submittedName>
        <fullName evidence="5">Thioesterase superfamily protein</fullName>
    </submittedName>
</protein>
<evidence type="ECO:0000256" key="2">
    <source>
        <dbReference type="ARBA" id="ARBA00022801"/>
    </source>
</evidence>
<dbReference type="InterPro" id="IPR029069">
    <property type="entry name" value="HotDog_dom_sf"/>
</dbReference>
<dbReference type="InterPro" id="IPR003736">
    <property type="entry name" value="PAAI_dom"/>
</dbReference>
<dbReference type="Pfam" id="PF03061">
    <property type="entry name" value="4HBT"/>
    <property type="match status" value="1"/>
</dbReference>
<dbReference type="PANTHER" id="PTHR21660">
    <property type="entry name" value="THIOESTERASE SUPERFAMILY MEMBER-RELATED"/>
    <property type="match status" value="1"/>
</dbReference>
<reference evidence="5" key="2">
    <citation type="journal article" date="2014" name="ISME J.">
        <title>Microbial stratification in low pH oxic and suboxic macroscopic growths along an acid mine drainage.</title>
        <authorList>
            <person name="Mendez-Garcia C."/>
            <person name="Mesa V."/>
            <person name="Sprenger R.R."/>
            <person name="Richter M."/>
            <person name="Diez M.S."/>
            <person name="Solano J."/>
            <person name="Bargiela R."/>
            <person name="Golyshina O.V."/>
            <person name="Manteca A."/>
            <person name="Ramos J.L."/>
            <person name="Gallego J.R."/>
            <person name="Llorente I."/>
            <person name="Martins Dos Santos V.A."/>
            <person name="Jensen O.N."/>
            <person name="Pelaez A.I."/>
            <person name="Sanchez J."/>
            <person name="Ferrer M."/>
        </authorList>
    </citation>
    <scope>NUCLEOTIDE SEQUENCE</scope>
</reference>
<accession>T1CSK1</accession>
<feature type="non-terminal residue" evidence="5">
    <location>
        <position position="122"/>
    </location>
</feature>
<dbReference type="AlphaFoldDB" id="T1CSK1"/>
<comment type="caution">
    <text evidence="5">The sequence shown here is derived from an EMBL/GenBank/DDBJ whole genome shotgun (WGS) entry which is preliminary data.</text>
</comment>
<organism evidence="5">
    <name type="scientific">mine drainage metagenome</name>
    <dbReference type="NCBI Taxonomy" id="410659"/>
    <lineage>
        <taxon>unclassified sequences</taxon>
        <taxon>metagenomes</taxon>
        <taxon>ecological metagenomes</taxon>
    </lineage>
</organism>
<dbReference type="EMBL" id="AUZY01002379">
    <property type="protein sequence ID" value="EQD72310.1"/>
    <property type="molecule type" value="Genomic_DNA"/>
</dbReference>
<dbReference type="GO" id="GO:0047617">
    <property type="term" value="F:fatty acyl-CoA hydrolase activity"/>
    <property type="evidence" value="ECO:0007669"/>
    <property type="project" value="InterPro"/>
</dbReference>